<feature type="transmembrane region" description="Helical" evidence="1">
    <location>
        <begin position="55"/>
        <end position="77"/>
    </location>
</feature>
<evidence type="ECO:0000259" key="2">
    <source>
        <dbReference type="Pfam" id="PF19762"/>
    </source>
</evidence>
<proteinExistence type="predicted"/>
<reference evidence="4" key="1">
    <citation type="submission" date="2018-05" db="EMBL/GenBank/DDBJ databases">
        <title>Pedobacter paludis sp. nov., isolated from wetland soil.</title>
        <authorList>
            <person name="Zhang Y."/>
        </authorList>
    </citation>
    <scope>NUCLEOTIDE SEQUENCE [LARGE SCALE GENOMIC DNA]</scope>
    <source>
        <strain evidence="4">R-8</strain>
    </source>
</reference>
<dbReference type="AlphaFoldDB" id="A0A317F375"/>
<keyword evidence="1" id="KW-0472">Membrane</keyword>
<feature type="transmembrane region" description="Helical" evidence="1">
    <location>
        <begin position="89"/>
        <end position="111"/>
    </location>
</feature>
<gene>
    <name evidence="3" type="ORF">DF947_06795</name>
</gene>
<sequence>MNGILVPISMFLGTFAMVFGIRYLSNKEKMAMIERGMDPRLNRASVPKPYLSLKFGLLMVGVGLGLLVALFTVRGVFCGSMTDAEEGQAVAIYFGFVGIFGGLGLITSFLIEKKAIEKDYKV</sequence>
<dbReference type="EMBL" id="QGNY01000002">
    <property type="protein sequence ID" value="PWS32773.1"/>
    <property type="molecule type" value="Genomic_DNA"/>
</dbReference>
<feature type="domain" description="DUF6249" evidence="2">
    <location>
        <begin position="8"/>
        <end position="113"/>
    </location>
</feature>
<protein>
    <recommendedName>
        <fullName evidence="2">DUF6249 domain-containing protein</fullName>
    </recommendedName>
</protein>
<name>A0A317F375_9SPHI</name>
<evidence type="ECO:0000313" key="3">
    <source>
        <dbReference type="EMBL" id="PWS32773.1"/>
    </source>
</evidence>
<evidence type="ECO:0000256" key="1">
    <source>
        <dbReference type="SAM" id="Phobius"/>
    </source>
</evidence>
<accession>A0A317F375</accession>
<keyword evidence="1" id="KW-1133">Transmembrane helix</keyword>
<organism evidence="3 4">
    <name type="scientific">Pedobacter paludis</name>
    <dbReference type="NCBI Taxonomy" id="2203212"/>
    <lineage>
        <taxon>Bacteria</taxon>
        <taxon>Pseudomonadati</taxon>
        <taxon>Bacteroidota</taxon>
        <taxon>Sphingobacteriia</taxon>
        <taxon>Sphingobacteriales</taxon>
        <taxon>Sphingobacteriaceae</taxon>
        <taxon>Pedobacter</taxon>
    </lineage>
</organism>
<evidence type="ECO:0000313" key="4">
    <source>
        <dbReference type="Proteomes" id="UP000245391"/>
    </source>
</evidence>
<dbReference type="Pfam" id="PF19762">
    <property type="entry name" value="DUF6249"/>
    <property type="match status" value="1"/>
</dbReference>
<dbReference type="OrthoDB" id="678489at2"/>
<keyword evidence="1" id="KW-0812">Transmembrane</keyword>
<feature type="transmembrane region" description="Helical" evidence="1">
    <location>
        <begin position="6"/>
        <end position="25"/>
    </location>
</feature>
<dbReference type="Proteomes" id="UP000245391">
    <property type="component" value="Unassembled WGS sequence"/>
</dbReference>
<dbReference type="InterPro" id="IPR046216">
    <property type="entry name" value="DUF6249"/>
</dbReference>
<comment type="caution">
    <text evidence="3">The sequence shown here is derived from an EMBL/GenBank/DDBJ whole genome shotgun (WGS) entry which is preliminary data.</text>
</comment>
<keyword evidence="4" id="KW-1185">Reference proteome</keyword>
<dbReference type="RefSeq" id="WP_109928943.1">
    <property type="nucleotide sequence ID" value="NZ_QGNY01000002.1"/>
</dbReference>